<evidence type="ECO:0000313" key="4">
    <source>
        <dbReference type="Proteomes" id="UP001165121"/>
    </source>
</evidence>
<keyword evidence="4" id="KW-1185">Reference proteome</keyword>
<dbReference type="EMBL" id="BSXT01002422">
    <property type="protein sequence ID" value="GMF48888.1"/>
    <property type="molecule type" value="Genomic_DNA"/>
</dbReference>
<dbReference type="Pfam" id="PF13358">
    <property type="entry name" value="DDE_3"/>
    <property type="match status" value="1"/>
</dbReference>
<dbReference type="PANTHER" id="PTHR33939:SF1">
    <property type="entry name" value="DUF4371 DOMAIN-CONTAINING PROTEIN"/>
    <property type="match status" value="1"/>
</dbReference>
<dbReference type="Proteomes" id="UP001165121">
    <property type="component" value="Unassembled WGS sequence"/>
</dbReference>
<dbReference type="AlphaFoldDB" id="A0A9W6XYY8"/>
<feature type="domain" description="Tc1-like transposase DDE" evidence="2">
    <location>
        <begin position="37"/>
        <end position="130"/>
    </location>
</feature>
<feature type="compositionally biased region" description="Acidic residues" evidence="1">
    <location>
        <begin position="176"/>
        <end position="195"/>
    </location>
</feature>
<sequence length="195" mass="22294">MENIVQAHGAVLRGGFVPGSTEFWNSTLKPKYDDDYHGNFDTVQFERWFEKLCTTLEEYDIHMDVASYHKNIVNKQPTTNWRKADVQNWLTESGHYLLYTPPYHPELQLIELIWARIKNAIAHDPAENAADLHDMVREQLAAVNSTAWTSVYKHTQKYDDMYTSSMATVPLIDENTACDEDGDDSGSDSDADSND</sequence>
<proteinExistence type="predicted"/>
<evidence type="ECO:0000259" key="2">
    <source>
        <dbReference type="Pfam" id="PF13358"/>
    </source>
</evidence>
<reference evidence="3" key="1">
    <citation type="submission" date="2023-04" db="EMBL/GenBank/DDBJ databases">
        <title>Phytophthora fragariaefolia NBRC 109709.</title>
        <authorList>
            <person name="Ichikawa N."/>
            <person name="Sato H."/>
            <person name="Tonouchi N."/>
        </authorList>
    </citation>
    <scope>NUCLEOTIDE SEQUENCE</scope>
    <source>
        <strain evidence="3">NBRC 109709</strain>
    </source>
</reference>
<dbReference type="GO" id="GO:0003676">
    <property type="term" value="F:nucleic acid binding"/>
    <property type="evidence" value="ECO:0007669"/>
    <property type="project" value="InterPro"/>
</dbReference>
<gene>
    <name evidence="3" type="ORF">Pfra01_001909200</name>
</gene>
<evidence type="ECO:0000256" key="1">
    <source>
        <dbReference type="SAM" id="MobiDB-lite"/>
    </source>
</evidence>
<dbReference type="Gene3D" id="3.30.420.10">
    <property type="entry name" value="Ribonuclease H-like superfamily/Ribonuclease H"/>
    <property type="match status" value="1"/>
</dbReference>
<accession>A0A9W6XYY8</accession>
<name>A0A9W6XYY8_9STRA</name>
<feature type="region of interest" description="Disordered" evidence="1">
    <location>
        <begin position="174"/>
        <end position="195"/>
    </location>
</feature>
<organism evidence="3 4">
    <name type="scientific">Phytophthora fragariaefolia</name>
    <dbReference type="NCBI Taxonomy" id="1490495"/>
    <lineage>
        <taxon>Eukaryota</taxon>
        <taxon>Sar</taxon>
        <taxon>Stramenopiles</taxon>
        <taxon>Oomycota</taxon>
        <taxon>Peronosporomycetes</taxon>
        <taxon>Peronosporales</taxon>
        <taxon>Peronosporaceae</taxon>
        <taxon>Phytophthora</taxon>
    </lineage>
</organism>
<dbReference type="InterPro" id="IPR038717">
    <property type="entry name" value="Tc1-like_DDE_dom"/>
</dbReference>
<comment type="caution">
    <text evidence="3">The sequence shown here is derived from an EMBL/GenBank/DDBJ whole genome shotgun (WGS) entry which is preliminary data.</text>
</comment>
<dbReference type="OrthoDB" id="128860at2759"/>
<evidence type="ECO:0000313" key="3">
    <source>
        <dbReference type="EMBL" id="GMF48888.1"/>
    </source>
</evidence>
<protein>
    <submittedName>
        <fullName evidence="3">Unnamed protein product</fullName>
    </submittedName>
</protein>
<dbReference type="PANTHER" id="PTHR33939">
    <property type="entry name" value="PROTEIN CBG22215"/>
    <property type="match status" value="1"/>
</dbReference>
<dbReference type="InterPro" id="IPR036397">
    <property type="entry name" value="RNaseH_sf"/>
</dbReference>